<keyword evidence="2" id="KW-1185">Reference proteome</keyword>
<dbReference type="Proteomes" id="UP000501602">
    <property type="component" value="Chromosome"/>
</dbReference>
<accession>A0A6H1UEC9</accession>
<dbReference type="Gene3D" id="1.25.40.10">
    <property type="entry name" value="Tetratricopeptide repeat domain"/>
    <property type="match status" value="1"/>
</dbReference>
<evidence type="ECO:0000313" key="2">
    <source>
        <dbReference type="Proteomes" id="UP000501602"/>
    </source>
</evidence>
<dbReference type="EMBL" id="CP051180">
    <property type="protein sequence ID" value="QIZ76693.1"/>
    <property type="molecule type" value="Genomic_DNA"/>
</dbReference>
<reference evidence="1 2" key="1">
    <citation type="submission" date="2020-04" db="EMBL/GenBank/DDBJ databases">
        <title>Ferrimonas sp. S7 isolated from sea water.</title>
        <authorList>
            <person name="Bae S.S."/>
            <person name="Baek K."/>
        </authorList>
    </citation>
    <scope>NUCLEOTIDE SEQUENCE [LARGE SCALE GENOMIC DNA]</scope>
    <source>
        <strain evidence="1 2">S7</strain>
    </source>
</reference>
<dbReference type="InterPro" id="IPR011990">
    <property type="entry name" value="TPR-like_helical_dom_sf"/>
</dbReference>
<name>A0A6H1UEC9_9GAMM</name>
<dbReference type="AlphaFoldDB" id="A0A6H1UEC9"/>
<dbReference type="RefSeq" id="WP_168659954.1">
    <property type="nucleotide sequence ID" value="NZ_CP051180.1"/>
</dbReference>
<evidence type="ECO:0000313" key="1">
    <source>
        <dbReference type="EMBL" id="QIZ76693.1"/>
    </source>
</evidence>
<dbReference type="SUPFAM" id="SSF48452">
    <property type="entry name" value="TPR-like"/>
    <property type="match status" value="1"/>
</dbReference>
<organism evidence="1 2">
    <name type="scientific">Ferrimonas lipolytica</name>
    <dbReference type="NCBI Taxonomy" id="2724191"/>
    <lineage>
        <taxon>Bacteria</taxon>
        <taxon>Pseudomonadati</taxon>
        <taxon>Pseudomonadota</taxon>
        <taxon>Gammaproteobacteria</taxon>
        <taxon>Alteromonadales</taxon>
        <taxon>Ferrimonadaceae</taxon>
        <taxon>Ferrimonas</taxon>
    </lineage>
</organism>
<dbReference type="KEGG" id="fes:HER31_07300"/>
<protein>
    <submittedName>
        <fullName evidence="1">Tetratricopeptide repeat protein</fullName>
    </submittedName>
</protein>
<proteinExistence type="predicted"/>
<sequence length="141" mass="15527">MNTKIYKHVLALAGDLMLCVQHKDQKGFDSCYLELKGVCEQNEGTDKDHPVQWETLADFTDDYSLAIAIYDKALQKAAAINNKDYLSSIGFSLASMKVETGDTEGAIAILSKAKTDSNKIVDKELKAEIHDLLVQLEGCQA</sequence>
<gene>
    <name evidence="1" type="ORF">HER31_07300</name>
</gene>